<proteinExistence type="predicted"/>
<evidence type="ECO:0000313" key="14">
    <source>
        <dbReference type="Proteomes" id="UP001283361"/>
    </source>
</evidence>
<dbReference type="PROSITE" id="PS50112">
    <property type="entry name" value="PAS"/>
    <property type="match status" value="2"/>
</dbReference>
<dbReference type="SUPFAM" id="SSF47459">
    <property type="entry name" value="HLH, helix-loop-helix DNA-binding domain"/>
    <property type="match status" value="1"/>
</dbReference>
<organism evidence="13 14">
    <name type="scientific">Elysia crispata</name>
    <name type="common">lettuce slug</name>
    <dbReference type="NCBI Taxonomy" id="231223"/>
    <lineage>
        <taxon>Eukaryota</taxon>
        <taxon>Metazoa</taxon>
        <taxon>Spiralia</taxon>
        <taxon>Lophotrochozoa</taxon>
        <taxon>Mollusca</taxon>
        <taxon>Gastropoda</taxon>
        <taxon>Heterobranchia</taxon>
        <taxon>Euthyneura</taxon>
        <taxon>Panpulmonata</taxon>
        <taxon>Sacoglossa</taxon>
        <taxon>Placobranchoidea</taxon>
        <taxon>Plakobranchidae</taxon>
        <taxon>Elysia</taxon>
    </lineage>
</organism>
<reference evidence="13" key="1">
    <citation type="journal article" date="2023" name="G3 (Bethesda)">
        <title>A reference genome for the long-term kleptoplast-retaining sea slug Elysia crispata morphotype clarki.</title>
        <authorList>
            <person name="Eastman K.E."/>
            <person name="Pendleton A.L."/>
            <person name="Shaikh M.A."/>
            <person name="Suttiyut T."/>
            <person name="Ogas R."/>
            <person name="Tomko P."/>
            <person name="Gavelis G."/>
            <person name="Widhalm J.R."/>
            <person name="Wisecaver J.H."/>
        </authorList>
    </citation>
    <scope>NUCLEOTIDE SEQUENCE</scope>
    <source>
        <strain evidence="13">ECLA1</strain>
    </source>
</reference>
<keyword evidence="4" id="KW-0805">Transcription regulation</keyword>
<dbReference type="Pfam" id="PF14598">
    <property type="entry name" value="PAS_11"/>
    <property type="match status" value="1"/>
</dbReference>
<protein>
    <submittedName>
        <fullName evidence="13">Uncharacterized protein</fullName>
    </submittedName>
</protein>
<dbReference type="Pfam" id="PF00989">
    <property type="entry name" value="PAS"/>
    <property type="match status" value="1"/>
</dbReference>
<evidence type="ECO:0000256" key="7">
    <source>
        <dbReference type="ARBA" id="ARBA00023163"/>
    </source>
</evidence>
<feature type="domain" description="PAS" evidence="11">
    <location>
        <begin position="98"/>
        <end position="162"/>
    </location>
</feature>
<dbReference type="InterPro" id="IPR036638">
    <property type="entry name" value="HLH_DNA-bd_sf"/>
</dbReference>
<dbReference type="Pfam" id="PF23171">
    <property type="entry name" value="bHLH_HIF1A"/>
    <property type="match status" value="1"/>
</dbReference>
<evidence type="ECO:0000256" key="3">
    <source>
        <dbReference type="ARBA" id="ARBA00022843"/>
    </source>
</evidence>
<dbReference type="PROSITE" id="PS50888">
    <property type="entry name" value="BHLH"/>
    <property type="match status" value="1"/>
</dbReference>
<dbReference type="InterPro" id="IPR011598">
    <property type="entry name" value="bHLH_dom"/>
</dbReference>
<gene>
    <name evidence="13" type="ORF">RRG08_009016</name>
</gene>
<name>A0AAE1CQF8_9GAST</name>
<dbReference type="GO" id="GO:0000981">
    <property type="term" value="F:DNA-binding transcription factor activity, RNA polymerase II-specific"/>
    <property type="evidence" value="ECO:0007669"/>
    <property type="project" value="TreeGrafter"/>
</dbReference>
<keyword evidence="5" id="KW-0238">DNA-binding</keyword>
<dbReference type="Gene3D" id="3.30.450.20">
    <property type="entry name" value="PAS domain"/>
    <property type="match status" value="2"/>
</dbReference>
<comment type="caution">
    <text evidence="13">The sequence shown here is derived from an EMBL/GenBank/DDBJ whole genome shotgun (WGS) entry which is preliminary data.</text>
</comment>
<dbReference type="InterPro" id="IPR013767">
    <property type="entry name" value="PAS_fold"/>
</dbReference>
<comment type="subcellular location">
    <subcellularLocation>
        <location evidence="1">Nucleus</location>
    </subcellularLocation>
</comment>
<keyword evidence="9" id="KW-0379">Hydroxylation</keyword>
<keyword evidence="3" id="KW-0832">Ubl conjugation</keyword>
<dbReference type="GO" id="GO:0000977">
    <property type="term" value="F:RNA polymerase II transcription regulatory region sequence-specific DNA binding"/>
    <property type="evidence" value="ECO:0007669"/>
    <property type="project" value="TreeGrafter"/>
</dbReference>
<dbReference type="InterPro" id="IPR035965">
    <property type="entry name" value="PAS-like_dom_sf"/>
</dbReference>
<evidence type="ECO:0000259" key="11">
    <source>
        <dbReference type="PROSITE" id="PS50112"/>
    </source>
</evidence>
<dbReference type="Proteomes" id="UP001283361">
    <property type="component" value="Unassembled WGS sequence"/>
</dbReference>
<dbReference type="GO" id="GO:0071456">
    <property type="term" value="P:cellular response to hypoxia"/>
    <property type="evidence" value="ECO:0007669"/>
    <property type="project" value="TreeGrafter"/>
</dbReference>
<dbReference type="SMART" id="SM00353">
    <property type="entry name" value="HLH"/>
    <property type="match status" value="1"/>
</dbReference>
<feature type="region of interest" description="Disordered" evidence="10">
    <location>
        <begin position="232"/>
        <end position="256"/>
    </location>
</feature>
<dbReference type="SMART" id="SM00091">
    <property type="entry name" value="PAS"/>
    <property type="match status" value="2"/>
</dbReference>
<dbReference type="CDD" id="cd11433">
    <property type="entry name" value="bHLH-PAS_HIF"/>
    <property type="match status" value="1"/>
</dbReference>
<evidence type="ECO:0000256" key="6">
    <source>
        <dbReference type="ARBA" id="ARBA00023159"/>
    </source>
</evidence>
<dbReference type="FunFam" id="3.30.450.20:FF:000015">
    <property type="entry name" value="Hypoxia-inducible factor 1-alpha isoform 1"/>
    <property type="match status" value="1"/>
</dbReference>
<keyword evidence="14" id="KW-1185">Reference proteome</keyword>
<dbReference type="SUPFAM" id="SSF55785">
    <property type="entry name" value="PYP-like sensor domain (PAS domain)"/>
    <property type="match status" value="2"/>
</dbReference>
<dbReference type="CDD" id="cd00130">
    <property type="entry name" value="PAS"/>
    <property type="match status" value="2"/>
</dbReference>
<evidence type="ECO:0000256" key="10">
    <source>
        <dbReference type="SAM" id="MobiDB-lite"/>
    </source>
</evidence>
<sequence length="414" mass="45915">MPYKNSEKRKEKSRDAARCRRGKESEIFSELAQALPLSDSVTSQLDKASIMRLSISMLKIYNILNATDHQLAQHTDDEAVDIINPDIVMKKQGDVASNSDCWEHLYQKALEGFAFILSHDGDIVYLSESVGKYLGLQQIELIGQSIYEFAHPCDHEEIREMLTPRHSDTSDSDKATASEGHGGKLDHKENRTQLLRLKCTLTSKGRNVNLKSATYKPMKFTGRLLVKCSDENPSFSPASKTSGSESSDELSSPGQGSTTGFPFLVGVAEPIPHPSNIEVPLDSKTFLSKHSMDMHFLFCDDRIEELAGFTSQDMIGKSIYDFHHGLDCEKIEKAFKDLFSKGQTVTEAYRFLAKEGGYLWVVTQATVINNSRTLKPQSVWCGTRRYGLIPCPGISPSQETNQLFSGASSPKGGA</sequence>
<dbReference type="EMBL" id="JAWDGP010007207">
    <property type="protein sequence ID" value="KAK3728115.1"/>
    <property type="molecule type" value="Genomic_DNA"/>
</dbReference>
<evidence type="ECO:0000256" key="2">
    <source>
        <dbReference type="ARBA" id="ARBA00022737"/>
    </source>
</evidence>
<dbReference type="PANTHER" id="PTHR23043">
    <property type="entry name" value="HYPOXIA-INDUCIBLE FACTOR 1 ALPHA"/>
    <property type="match status" value="1"/>
</dbReference>
<feature type="compositionally biased region" description="Low complexity" evidence="10">
    <location>
        <begin position="239"/>
        <end position="252"/>
    </location>
</feature>
<keyword evidence="8" id="KW-0539">Nucleus</keyword>
<accession>A0AAE1CQF8</accession>
<feature type="domain" description="PAS" evidence="11">
    <location>
        <begin position="296"/>
        <end position="342"/>
    </location>
</feature>
<dbReference type="GO" id="GO:0005634">
    <property type="term" value="C:nucleus"/>
    <property type="evidence" value="ECO:0007669"/>
    <property type="project" value="UniProtKB-SubCell"/>
</dbReference>
<evidence type="ECO:0000259" key="12">
    <source>
        <dbReference type="PROSITE" id="PS50888"/>
    </source>
</evidence>
<dbReference type="NCBIfam" id="TIGR00229">
    <property type="entry name" value="sensory_box"/>
    <property type="match status" value="2"/>
</dbReference>
<dbReference type="GO" id="GO:0046983">
    <property type="term" value="F:protein dimerization activity"/>
    <property type="evidence" value="ECO:0007669"/>
    <property type="project" value="InterPro"/>
</dbReference>
<dbReference type="InterPro" id="IPR000014">
    <property type="entry name" value="PAS"/>
</dbReference>
<keyword evidence="2" id="KW-0677">Repeat</keyword>
<evidence type="ECO:0000256" key="8">
    <source>
        <dbReference type="ARBA" id="ARBA00023242"/>
    </source>
</evidence>
<keyword evidence="6" id="KW-0010">Activator</keyword>
<feature type="domain" description="BHLH" evidence="12">
    <location>
        <begin position="8"/>
        <end position="61"/>
    </location>
</feature>
<evidence type="ECO:0000256" key="5">
    <source>
        <dbReference type="ARBA" id="ARBA00023125"/>
    </source>
</evidence>
<evidence type="ECO:0000256" key="4">
    <source>
        <dbReference type="ARBA" id="ARBA00023015"/>
    </source>
</evidence>
<evidence type="ECO:0000256" key="9">
    <source>
        <dbReference type="ARBA" id="ARBA00023278"/>
    </source>
</evidence>
<feature type="region of interest" description="Disordered" evidence="10">
    <location>
        <begin position="163"/>
        <end position="189"/>
    </location>
</feature>
<dbReference type="PANTHER" id="PTHR23043:SF17">
    <property type="entry name" value="PROTEIN SIMILAR"/>
    <property type="match status" value="1"/>
</dbReference>
<dbReference type="AlphaFoldDB" id="A0AAE1CQF8"/>
<evidence type="ECO:0000256" key="1">
    <source>
        <dbReference type="ARBA" id="ARBA00004123"/>
    </source>
</evidence>
<evidence type="ECO:0000313" key="13">
    <source>
        <dbReference type="EMBL" id="KAK3728115.1"/>
    </source>
</evidence>
<keyword evidence="7" id="KW-0804">Transcription</keyword>